<evidence type="ECO:0000313" key="2">
    <source>
        <dbReference type="EMBL" id="MBB6429972.1"/>
    </source>
</evidence>
<gene>
    <name evidence="2" type="ORF">HNQ40_001778</name>
</gene>
<keyword evidence="1" id="KW-0472">Membrane</keyword>
<accession>A0A7X0H636</accession>
<protein>
    <submittedName>
        <fullName evidence="2">Uncharacterized protein</fullName>
    </submittedName>
</protein>
<proteinExistence type="predicted"/>
<evidence type="ECO:0000313" key="3">
    <source>
        <dbReference type="Proteomes" id="UP000541810"/>
    </source>
</evidence>
<dbReference type="Proteomes" id="UP000541810">
    <property type="component" value="Unassembled WGS sequence"/>
</dbReference>
<keyword evidence="3" id="KW-1185">Reference proteome</keyword>
<keyword evidence="1" id="KW-1133">Transmembrane helix</keyword>
<feature type="transmembrane region" description="Helical" evidence="1">
    <location>
        <begin position="12"/>
        <end position="38"/>
    </location>
</feature>
<organism evidence="2 3">
    <name type="scientific">Algisphaera agarilytica</name>
    <dbReference type="NCBI Taxonomy" id="1385975"/>
    <lineage>
        <taxon>Bacteria</taxon>
        <taxon>Pseudomonadati</taxon>
        <taxon>Planctomycetota</taxon>
        <taxon>Phycisphaerae</taxon>
        <taxon>Phycisphaerales</taxon>
        <taxon>Phycisphaeraceae</taxon>
        <taxon>Algisphaera</taxon>
    </lineage>
</organism>
<reference evidence="2 3" key="1">
    <citation type="submission" date="2020-08" db="EMBL/GenBank/DDBJ databases">
        <title>Genomic Encyclopedia of Type Strains, Phase IV (KMG-IV): sequencing the most valuable type-strain genomes for metagenomic binning, comparative biology and taxonomic classification.</title>
        <authorList>
            <person name="Goeker M."/>
        </authorList>
    </citation>
    <scope>NUCLEOTIDE SEQUENCE [LARGE SCALE GENOMIC DNA]</scope>
    <source>
        <strain evidence="2 3">DSM 103725</strain>
    </source>
</reference>
<name>A0A7X0H636_9BACT</name>
<comment type="caution">
    <text evidence="2">The sequence shown here is derived from an EMBL/GenBank/DDBJ whole genome shotgun (WGS) entry which is preliminary data.</text>
</comment>
<dbReference type="EMBL" id="JACHGY010000001">
    <property type="protein sequence ID" value="MBB6429972.1"/>
    <property type="molecule type" value="Genomic_DNA"/>
</dbReference>
<sequence length="39" mass="4095">MAADQDDKTWIVALVVFGLMGVAAPVIALVLFFVIAAMS</sequence>
<keyword evidence="1" id="KW-0812">Transmembrane</keyword>
<dbReference type="AlphaFoldDB" id="A0A7X0H636"/>
<evidence type="ECO:0000256" key="1">
    <source>
        <dbReference type="SAM" id="Phobius"/>
    </source>
</evidence>